<dbReference type="Gene3D" id="3.40.50.10300">
    <property type="entry name" value="CoaB-like"/>
    <property type="match status" value="1"/>
</dbReference>
<dbReference type="SUPFAM" id="SSF52507">
    <property type="entry name" value="Homo-oligomeric flavin-containing Cys decarboxylases, HFCD"/>
    <property type="match status" value="1"/>
</dbReference>
<dbReference type="InterPro" id="IPR036551">
    <property type="entry name" value="Flavin_trans-like"/>
</dbReference>
<keyword evidence="3 4" id="KW-0288">FMN</keyword>
<accession>A0A1B0ZIP0</accession>
<comment type="pathway">
    <text evidence="3 4">Cofactor biosynthesis; coenzyme A biosynthesis; CoA from (R)-pantothenate: step 2/5.</text>
</comment>
<dbReference type="STRING" id="1630135.DAD186_11720"/>
<evidence type="ECO:0000259" key="5">
    <source>
        <dbReference type="Pfam" id="PF02441"/>
    </source>
</evidence>
<gene>
    <name evidence="3" type="primary">coaBC</name>
    <name evidence="7" type="ORF">DAD186_11720</name>
</gene>
<dbReference type="EMBL" id="CP012117">
    <property type="protein sequence ID" value="ANP27722.1"/>
    <property type="molecule type" value="Genomic_DNA"/>
</dbReference>
<dbReference type="InterPro" id="IPR035929">
    <property type="entry name" value="CoaB-like_sf"/>
</dbReference>
<feature type="domain" description="DNA/pantothenate metabolism flavoprotein C-terminal" evidence="6">
    <location>
        <begin position="197"/>
        <end position="413"/>
    </location>
</feature>
<keyword evidence="3" id="KW-0479">Metal-binding</keyword>
<dbReference type="PANTHER" id="PTHR14359">
    <property type="entry name" value="HOMO-OLIGOMERIC FLAVIN CONTAINING CYS DECARBOXYLASE FAMILY"/>
    <property type="match status" value="1"/>
</dbReference>
<dbReference type="GO" id="GO:0015941">
    <property type="term" value="P:pantothenate catabolic process"/>
    <property type="evidence" value="ECO:0007669"/>
    <property type="project" value="InterPro"/>
</dbReference>
<evidence type="ECO:0000259" key="6">
    <source>
        <dbReference type="Pfam" id="PF04127"/>
    </source>
</evidence>
<dbReference type="Gene3D" id="3.40.50.1950">
    <property type="entry name" value="Flavin prenyltransferase-like"/>
    <property type="match status" value="1"/>
</dbReference>
<proteinExistence type="inferred from homology"/>
<comment type="function">
    <text evidence="4">Catalyzes two steps in the biosynthesis of coenzyme A. In the first step cysteine is conjugated to 4'-phosphopantothenate to form 4-phosphopantothenoylcysteine, in the latter compound is decarboxylated to form 4'-phosphopantotheine.</text>
</comment>
<dbReference type="InterPro" id="IPR005252">
    <property type="entry name" value="CoaBC"/>
</dbReference>
<dbReference type="AlphaFoldDB" id="A0A1B0ZIP0"/>
<dbReference type="GO" id="GO:0004632">
    <property type="term" value="F:phosphopantothenate--cysteine ligase activity"/>
    <property type="evidence" value="ECO:0007669"/>
    <property type="project" value="UniProtKB-UniRule"/>
</dbReference>
<comment type="similarity">
    <text evidence="3 4">In the C-terminal section; belongs to the PPC synthetase family.</text>
</comment>
<comment type="caution">
    <text evidence="3">Lacks conserved residue(s) required for the propagation of feature annotation.</text>
</comment>
<dbReference type="InterPro" id="IPR007085">
    <property type="entry name" value="DNA/pantothenate-metab_flavo_C"/>
</dbReference>
<dbReference type="Pfam" id="PF04127">
    <property type="entry name" value="DFP"/>
    <property type="match status" value="1"/>
</dbReference>
<feature type="binding site" evidence="3">
    <location>
        <position position="361"/>
    </location>
    <ligand>
        <name>CTP</name>
        <dbReference type="ChEBI" id="CHEBI:37563"/>
    </ligand>
</feature>
<dbReference type="GO" id="GO:0046872">
    <property type="term" value="F:metal ion binding"/>
    <property type="evidence" value="ECO:0007669"/>
    <property type="project" value="UniProtKB-KW"/>
</dbReference>
<comment type="function">
    <text evidence="3">Catalyzes two sequential steps in the biosynthesis of coenzyme A. In the first step cysteine is conjugated to 4'-phosphopantothenate to form 4-phosphopantothenoylcysteine. In the second step the latter compound is decarboxylated to form 4'-phosphopantotheine.</text>
</comment>
<dbReference type="EC" id="4.1.1.36" evidence="3"/>
<comment type="similarity">
    <text evidence="3 4">In the N-terminal section; belongs to the HFCD (homo-oligomeric flavin containing Cys decarboxylase) superfamily.</text>
</comment>
<protein>
    <recommendedName>
        <fullName evidence="3">Coenzyme A biosynthesis bifunctional protein CoaBC</fullName>
    </recommendedName>
    <alternativeName>
        <fullName evidence="3">DNA/pantothenate metabolism flavoprotein</fullName>
    </alternativeName>
    <alternativeName>
        <fullName evidence="3">Phosphopantothenoylcysteine synthetase/decarboxylase</fullName>
        <shortName evidence="3">PPCS-PPCDC</shortName>
    </alternativeName>
    <domain>
        <recommendedName>
            <fullName evidence="3">Phosphopantothenoylcysteine decarboxylase</fullName>
            <shortName evidence="3">PPC decarboxylase</shortName>
            <shortName evidence="3">PPC-DC</shortName>
            <ecNumber evidence="3">4.1.1.36</ecNumber>
        </recommendedName>
        <alternativeName>
            <fullName evidence="3">CoaC</fullName>
        </alternativeName>
    </domain>
    <domain>
        <recommendedName>
            <fullName evidence="3">Phosphopantothenate--cysteine ligase</fullName>
            <ecNumber evidence="3">6.3.2.5</ecNumber>
        </recommendedName>
        <alternativeName>
            <fullName evidence="3">CoaB</fullName>
        </alternativeName>
        <alternativeName>
            <fullName evidence="3">Phosphopantothenoylcysteine synthetase</fullName>
            <shortName evidence="3">PPC synthetase</shortName>
            <shortName evidence="3">PPC-S</shortName>
        </alternativeName>
    </domain>
</protein>
<dbReference type="Pfam" id="PF02441">
    <property type="entry name" value="Flavoprotein"/>
    <property type="match status" value="1"/>
</dbReference>
<dbReference type="PATRIC" id="fig|1630135.4.peg.1173"/>
<comment type="catalytic activity">
    <reaction evidence="3 4">
        <text>N-[(R)-4-phosphopantothenoyl]-L-cysteine + H(+) = (R)-4'-phosphopantetheine + CO2</text>
        <dbReference type="Rhea" id="RHEA:16793"/>
        <dbReference type="ChEBI" id="CHEBI:15378"/>
        <dbReference type="ChEBI" id="CHEBI:16526"/>
        <dbReference type="ChEBI" id="CHEBI:59458"/>
        <dbReference type="ChEBI" id="CHEBI:61723"/>
        <dbReference type="EC" id="4.1.1.36"/>
    </reaction>
</comment>
<dbReference type="UniPathway" id="UPA00241">
    <property type="reaction ID" value="UER00353"/>
</dbReference>
<dbReference type="SUPFAM" id="SSF102645">
    <property type="entry name" value="CoaB-like"/>
    <property type="match status" value="1"/>
</dbReference>
<evidence type="ECO:0000313" key="8">
    <source>
        <dbReference type="Proteomes" id="UP000092596"/>
    </source>
</evidence>
<comment type="catalytic activity">
    <reaction evidence="3 4">
        <text>(R)-4'-phosphopantothenate + L-cysteine + CTP = N-[(R)-4-phosphopantothenoyl]-L-cysteine + CMP + diphosphate + H(+)</text>
        <dbReference type="Rhea" id="RHEA:19397"/>
        <dbReference type="ChEBI" id="CHEBI:10986"/>
        <dbReference type="ChEBI" id="CHEBI:15378"/>
        <dbReference type="ChEBI" id="CHEBI:33019"/>
        <dbReference type="ChEBI" id="CHEBI:35235"/>
        <dbReference type="ChEBI" id="CHEBI:37563"/>
        <dbReference type="ChEBI" id="CHEBI:59458"/>
        <dbReference type="ChEBI" id="CHEBI:60377"/>
        <dbReference type="EC" id="6.3.2.5"/>
    </reaction>
</comment>
<sequence>MPASPSSMPPRPLEGLRVIVGVCAGIAAYKAAHVVRALTELGADVRVVPTKNSLEFVGAATWEALSHNPVRTSVFEDVDSVAHVRLGQEADAILVVPATADFMASVRMGRADDLLSASLLVTRAPVILAPAMHTEMWEHPATRDNVDVLRSRGVHVIEPASGRLTGADTGVGRLPEPEAIVQFTQSVLAAGERERDLEGSHIVITAGGTSEALDPVRVLTNRSSGKQGAALARAACVRGARVTLVLAGSNIVPPAGVEVVRAVSAADLASAVRELEGKADALIMAAAVSDFTPEASGSKIKKREGESGLTLHLTETEDILRGLTERRVPGRRPRAICGFAAETGDEHSSALAHAKRKAQAKGADLLAFNDVSKNGFGSDHNELTFLGSSGEILGAASGSKDEVSHAMLDHVAALLTREHG</sequence>
<name>A0A1B0ZIP0_9MICO</name>
<keyword evidence="3" id="KW-0511">Multifunctional enzyme</keyword>
<evidence type="ECO:0000256" key="1">
    <source>
        <dbReference type="ARBA" id="ARBA00022793"/>
    </source>
</evidence>
<keyword evidence="2 3" id="KW-0456">Lyase</keyword>
<keyword evidence="1 3" id="KW-0210">Decarboxylase</keyword>
<feature type="region of interest" description="Phosphopantothenoylcysteine decarboxylase" evidence="3">
    <location>
        <begin position="1"/>
        <end position="201"/>
    </location>
</feature>
<dbReference type="Proteomes" id="UP000092596">
    <property type="component" value="Chromosome"/>
</dbReference>
<feature type="region of interest" description="Phosphopantothenate--cysteine ligase" evidence="3">
    <location>
        <begin position="202"/>
        <end position="420"/>
    </location>
</feature>
<dbReference type="NCBIfam" id="TIGR00521">
    <property type="entry name" value="coaBC_dfp"/>
    <property type="match status" value="1"/>
</dbReference>
<feature type="binding site" evidence="3">
    <location>
        <position position="299"/>
    </location>
    <ligand>
        <name>CTP</name>
        <dbReference type="ChEBI" id="CHEBI:37563"/>
    </ligand>
</feature>
<dbReference type="PANTHER" id="PTHR14359:SF6">
    <property type="entry name" value="PHOSPHOPANTOTHENOYLCYSTEINE DECARBOXYLASE"/>
    <property type="match status" value="1"/>
</dbReference>
<evidence type="ECO:0000256" key="4">
    <source>
        <dbReference type="RuleBase" id="RU364078"/>
    </source>
</evidence>
<dbReference type="InterPro" id="IPR003382">
    <property type="entry name" value="Flavoprotein"/>
</dbReference>
<dbReference type="HAMAP" id="MF_02225">
    <property type="entry name" value="CoaBC"/>
    <property type="match status" value="1"/>
</dbReference>
<dbReference type="EC" id="6.3.2.5" evidence="3"/>
<feature type="binding site" evidence="3">
    <location>
        <position position="290"/>
    </location>
    <ligand>
        <name>CTP</name>
        <dbReference type="ChEBI" id="CHEBI:37563"/>
    </ligand>
</feature>
<feature type="domain" description="Flavoprotein" evidence="5">
    <location>
        <begin position="17"/>
        <end position="185"/>
    </location>
</feature>
<organism evidence="7 8">
    <name type="scientific">Dermabacter vaginalis</name>
    <dbReference type="NCBI Taxonomy" id="1630135"/>
    <lineage>
        <taxon>Bacteria</taxon>
        <taxon>Bacillati</taxon>
        <taxon>Actinomycetota</taxon>
        <taxon>Actinomycetes</taxon>
        <taxon>Micrococcales</taxon>
        <taxon>Dermabacteraceae</taxon>
        <taxon>Dermabacter</taxon>
    </lineage>
</organism>
<keyword evidence="3 4" id="KW-0436">Ligase</keyword>
<comment type="cofactor">
    <cofactor evidence="3">
        <name>Mg(2+)</name>
        <dbReference type="ChEBI" id="CHEBI:18420"/>
    </cofactor>
</comment>
<dbReference type="GO" id="GO:0071513">
    <property type="term" value="C:phosphopantothenoylcysteine decarboxylase complex"/>
    <property type="evidence" value="ECO:0007669"/>
    <property type="project" value="TreeGrafter"/>
</dbReference>
<evidence type="ECO:0000256" key="2">
    <source>
        <dbReference type="ARBA" id="ARBA00023239"/>
    </source>
</evidence>
<comment type="cofactor">
    <cofactor evidence="3">
        <name>FMN</name>
        <dbReference type="ChEBI" id="CHEBI:58210"/>
    </cofactor>
    <text evidence="3">Binds 1 FMN per subunit.</text>
</comment>
<feature type="binding site" evidence="3">
    <location>
        <position position="339"/>
    </location>
    <ligand>
        <name>CTP</name>
        <dbReference type="ChEBI" id="CHEBI:37563"/>
    </ligand>
</feature>
<dbReference type="GO" id="GO:0004633">
    <property type="term" value="F:phosphopantothenoylcysteine decarboxylase activity"/>
    <property type="evidence" value="ECO:0007669"/>
    <property type="project" value="UniProtKB-UniRule"/>
</dbReference>
<evidence type="ECO:0000256" key="3">
    <source>
        <dbReference type="HAMAP-Rule" id="MF_02225"/>
    </source>
</evidence>
<comment type="pathway">
    <text evidence="3 4">Cofactor biosynthesis; coenzyme A biosynthesis; CoA from (R)-pantothenate: step 3/5.</text>
</comment>
<dbReference type="GO" id="GO:0015937">
    <property type="term" value="P:coenzyme A biosynthetic process"/>
    <property type="evidence" value="ECO:0007669"/>
    <property type="project" value="UniProtKB-UniRule"/>
</dbReference>
<dbReference type="KEGG" id="dva:DAD186_11720"/>
<keyword evidence="3" id="KW-0460">Magnesium</keyword>
<feature type="binding site" evidence="3">
    <location>
        <position position="357"/>
    </location>
    <ligand>
        <name>CTP</name>
        <dbReference type="ChEBI" id="CHEBI:37563"/>
    </ligand>
</feature>
<evidence type="ECO:0000313" key="7">
    <source>
        <dbReference type="EMBL" id="ANP27722.1"/>
    </source>
</evidence>
<reference evidence="7 8" key="1">
    <citation type="submission" date="2015-06" db="EMBL/GenBank/DDBJ databases">
        <title>Investigation of pathophysiology for high-risk pregnancy and development of treatment modality based on it.</title>
        <authorList>
            <person name="Kim B.-C."/>
            <person name="Lim S."/>
        </authorList>
    </citation>
    <scope>NUCLEOTIDE SEQUENCE [LARGE SCALE GENOMIC DNA]</scope>
    <source>
        <strain evidence="7 8">AD1-86</strain>
    </source>
</reference>
<keyword evidence="3 4" id="KW-0285">Flavoprotein</keyword>
<dbReference type="RefSeq" id="WP_082991105.1">
    <property type="nucleotide sequence ID" value="NZ_CP012117.1"/>
</dbReference>
<dbReference type="GO" id="GO:0010181">
    <property type="term" value="F:FMN binding"/>
    <property type="evidence" value="ECO:0007669"/>
    <property type="project" value="UniProtKB-UniRule"/>
</dbReference>